<dbReference type="eggNOG" id="COG0265">
    <property type="taxonomic scope" value="Bacteria"/>
</dbReference>
<feature type="transmembrane region" description="Helical" evidence="4">
    <location>
        <begin position="38"/>
        <end position="57"/>
    </location>
</feature>
<keyword evidence="2" id="KW-0645">Protease</keyword>
<dbReference type="KEGG" id="cpf:CPF_2809"/>
<dbReference type="InterPro" id="IPR001940">
    <property type="entry name" value="Peptidase_S1C"/>
</dbReference>
<evidence type="ECO:0000256" key="3">
    <source>
        <dbReference type="ARBA" id="ARBA00022801"/>
    </source>
</evidence>
<dbReference type="HOGENOM" id="CLU_020120_0_0_9"/>
<dbReference type="PaxDb" id="195103-CPF_2809"/>
<comment type="similarity">
    <text evidence="1">Belongs to the peptidase S1C family.</text>
</comment>
<proteinExistence type="inferred from homology"/>
<dbReference type="RefSeq" id="WP_011591145.1">
    <property type="nucleotide sequence ID" value="NC_008261.1"/>
</dbReference>
<evidence type="ECO:0000313" key="6">
    <source>
        <dbReference type="EMBL" id="ABG84132.1"/>
    </source>
</evidence>
<dbReference type="Pfam" id="PF13180">
    <property type="entry name" value="PDZ_2"/>
    <property type="match status" value="1"/>
</dbReference>
<keyword evidence="4" id="KW-1133">Transmembrane helix</keyword>
<keyword evidence="3" id="KW-0378">Hydrolase</keyword>
<evidence type="ECO:0000313" key="7">
    <source>
        <dbReference type="Proteomes" id="UP000001823"/>
    </source>
</evidence>
<dbReference type="SMART" id="SM00228">
    <property type="entry name" value="PDZ"/>
    <property type="match status" value="1"/>
</dbReference>
<dbReference type="GO" id="GO:0004252">
    <property type="term" value="F:serine-type endopeptidase activity"/>
    <property type="evidence" value="ECO:0007669"/>
    <property type="project" value="InterPro"/>
</dbReference>
<dbReference type="PRINTS" id="PR00834">
    <property type="entry name" value="PROTEASES2C"/>
</dbReference>
<dbReference type="PANTHER" id="PTHR43343:SF3">
    <property type="entry name" value="PROTEASE DO-LIKE 8, CHLOROPLASTIC"/>
    <property type="match status" value="1"/>
</dbReference>
<keyword evidence="4" id="KW-0812">Transmembrane</keyword>
<dbReference type="SUPFAM" id="SSF50494">
    <property type="entry name" value="Trypsin-like serine proteases"/>
    <property type="match status" value="1"/>
</dbReference>
<dbReference type="Gene3D" id="2.30.42.10">
    <property type="match status" value="1"/>
</dbReference>
<evidence type="ECO:0000256" key="1">
    <source>
        <dbReference type="ARBA" id="ARBA00010541"/>
    </source>
</evidence>
<accession>A0A0H2YSW5</accession>
<dbReference type="Proteomes" id="UP000001823">
    <property type="component" value="Chromosome"/>
</dbReference>
<dbReference type="InterPro" id="IPR001478">
    <property type="entry name" value="PDZ"/>
</dbReference>
<dbReference type="Gene3D" id="2.40.10.10">
    <property type="entry name" value="Trypsin-like serine proteases"/>
    <property type="match status" value="2"/>
</dbReference>
<evidence type="ECO:0000256" key="4">
    <source>
        <dbReference type="SAM" id="Phobius"/>
    </source>
</evidence>
<dbReference type="InterPro" id="IPR036034">
    <property type="entry name" value="PDZ_sf"/>
</dbReference>
<evidence type="ECO:0000259" key="5">
    <source>
        <dbReference type="SMART" id="SM00228"/>
    </source>
</evidence>
<feature type="domain" description="PDZ" evidence="5">
    <location>
        <begin position="299"/>
        <end position="375"/>
    </location>
</feature>
<protein>
    <submittedName>
        <fullName evidence="6">PDZ domain protein</fullName>
    </submittedName>
</protein>
<dbReference type="PANTHER" id="PTHR43343">
    <property type="entry name" value="PEPTIDASE S12"/>
    <property type="match status" value="1"/>
</dbReference>
<dbReference type="AlphaFoldDB" id="A0A0H2YSW5"/>
<keyword evidence="7" id="KW-1185">Reference proteome</keyword>
<dbReference type="InterPro" id="IPR043504">
    <property type="entry name" value="Peptidase_S1_PA_chymotrypsin"/>
</dbReference>
<sequence>MGNFFKNSKKGKDLHGVNEKNYDNIVIKKDKKRFWIKSLLKLVSFVILVVLVSFIAFKHYTKDLTMKEQKANLLNEIKDGRYDITNLVNKSGCSLVTIGDDSNNLAIGKDDGKNVSGSIIRTDGYIITSYSAIKDFSKVYVKISSNDISPFEARIVGFDKDTDIAVLKIGANGLKSISTSELEVLEIGEKVATLGNTTSEEPVGFVSNGIVSAPIKKTSVGEEGHSDSKVFDLIETNSLINSDNNSGILCDYNGVVIGINSLYFTNKFSKPGIYYALEINDALRIADSIIRKGGVTASVTLGVTGSTVADEKSNIYGIYVEDVDKGSNAFNAGIKLTDIIVEADNEKVKNIESLADLLKKHSVGDIIKLKVIRGDTTKDISVTLN</sequence>
<keyword evidence="4" id="KW-0472">Membrane</keyword>
<reference evidence="6 7" key="1">
    <citation type="journal article" date="2006" name="Genome Res.">
        <title>Skewed genomic variability in strains of the toxigenic bacterial pathogen, Clostridium perfringens.</title>
        <authorList>
            <person name="Myers G.S."/>
            <person name="Rasko D.A."/>
            <person name="Cheung J.K."/>
            <person name="Ravel J."/>
            <person name="Seshadri R."/>
            <person name="Deboy R.T."/>
            <person name="Ren Q."/>
            <person name="Varga J."/>
            <person name="Awad M.M."/>
            <person name="Brinkac L.M."/>
            <person name="Daugherty S.C."/>
            <person name="Haft D.H."/>
            <person name="Dodson R.J."/>
            <person name="Madupu R."/>
            <person name="Nelson W.C."/>
            <person name="Rosovitz M.J."/>
            <person name="Sullivan S.A."/>
            <person name="Khouri H."/>
            <person name="Dimitrov G.I."/>
            <person name="Watkins K.L."/>
            <person name="Mulligan S."/>
            <person name="Benton J."/>
            <person name="Radune D."/>
            <person name="Fisher D.J."/>
            <person name="Atkins H.S."/>
            <person name="Hiscox T."/>
            <person name="Jost B.H."/>
            <person name="Billington S.J."/>
            <person name="Songer J.G."/>
            <person name="McClane B.A."/>
            <person name="Titball R.W."/>
            <person name="Rood J.I."/>
            <person name="Melville S.B."/>
            <person name="Paulsen I.T."/>
        </authorList>
    </citation>
    <scope>NUCLEOTIDE SEQUENCE [LARGE SCALE GENOMIC DNA]</scope>
    <source>
        <strain evidence="7">ATCC 13124 / DSM 756 / JCM 1290 / NCIMB 6125 / NCTC 8237 / S 107 / Type A</strain>
    </source>
</reference>
<evidence type="ECO:0000256" key="2">
    <source>
        <dbReference type="ARBA" id="ARBA00022670"/>
    </source>
</evidence>
<dbReference type="GO" id="GO:0006508">
    <property type="term" value="P:proteolysis"/>
    <property type="evidence" value="ECO:0007669"/>
    <property type="project" value="UniProtKB-KW"/>
</dbReference>
<dbReference type="EMBL" id="CP000246">
    <property type="protein sequence ID" value="ABG84132.1"/>
    <property type="molecule type" value="Genomic_DNA"/>
</dbReference>
<dbReference type="SUPFAM" id="SSF50156">
    <property type="entry name" value="PDZ domain-like"/>
    <property type="match status" value="1"/>
</dbReference>
<dbReference type="InterPro" id="IPR009003">
    <property type="entry name" value="Peptidase_S1_PA"/>
</dbReference>
<dbReference type="InterPro" id="IPR051201">
    <property type="entry name" value="Chloro_Bact_Ser_Proteases"/>
</dbReference>
<gene>
    <name evidence="6" type="ordered locus">CPF_2809</name>
</gene>
<dbReference type="Pfam" id="PF13365">
    <property type="entry name" value="Trypsin_2"/>
    <property type="match status" value="1"/>
</dbReference>
<organism evidence="6 7">
    <name type="scientific">Clostridium perfringens (strain ATCC 13124 / DSM 756 / JCM 1290 / NCIMB 6125 / NCTC 8237 / Type A)</name>
    <dbReference type="NCBI Taxonomy" id="195103"/>
    <lineage>
        <taxon>Bacteria</taxon>
        <taxon>Bacillati</taxon>
        <taxon>Bacillota</taxon>
        <taxon>Clostridia</taxon>
        <taxon>Eubacteriales</taxon>
        <taxon>Clostridiaceae</taxon>
        <taxon>Clostridium</taxon>
    </lineage>
</organism>
<name>A0A0H2YSW5_CLOP1</name>
<dbReference type="STRING" id="195103.CPF_2809"/>